<reference evidence="2" key="2">
    <citation type="journal article" date="2021" name="PeerJ">
        <title>Extensive microbial diversity within the chicken gut microbiome revealed by metagenomics and culture.</title>
        <authorList>
            <person name="Gilroy R."/>
            <person name="Ravi A."/>
            <person name="Getino M."/>
            <person name="Pursley I."/>
            <person name="Horton D.L."/>
            <person name="Alikhan N.F."/>
            <person name="Baker D."/>
            <person name="Gharbi K."/>
            <person name="Hall N."/>
            <person name="Watson M."/>
            <person name="Adriaenssens E.M."/>
            <person name="Foster-Nyarko E."/>
            <person name="Jarju S."/>
            <person name="Secka A."/>
            <person name="Antonio M."/>
            <person name="Oren A."/>
            <person name="Chaudhuri R.R."/>
            <person name="La Ragione R."/>
            <person name="Hildebrand F."/>
            <person name="Pallen M.J."/>
        </authorList>
    </citation>
    <scope>NUCLEOTIDE SEQUENCE</scope>
    <source>
        <strain evidence="2">ChiSxjej2B14-8506</strain>
    </source>
</reference>
<organism evidence="2 3">
    <name type="scientific">Candidatus Fimadaptatus faecigallinarum</name>
    <dbReference type="NCBI Taxonomy" id="2840814"/>
    <lineage>
        <taxon>Bacteria</taxon>
        <taxon>Bacillati</taxon>
        <taxon>Bacillota</taxon>
        <taxon>Clostridia</taxon>
        <taxon>Eubacteriales</taxon>
        <taxon>Candidatus Fimadaptatus</taxon>
    </lineage>
</organism>
<dbReference type="Gene3D" id="3.30.70.2700">
    <property type="match status" value="1"/>
</dbReference>
<proteinExistence type="predicted"/>
<dbReference type="EMBL" id="DVNK01000021">
    <property type="protein sequence ID" value="HIU46103.1"/>
    <property type="molecule type" value="Genomic_DNA"/>
</dbReference>
<dbReference type="InterPro" id="IPR028348">
    <property type="entry name" value="FAD-binding_protein"/>
</dbReference>
<sequence>MIRITGVRAPLEYDAEFVRRSAARALKLDVRDILSWRLSRRSVDARDKRDIHFSLNIDVAVRGDEERIAARSAQASVVGAEYRLDMPAAAFERRPVIAGLGPAGLFAGLTLALAGARPLILERGRQVDARERDVERLRAGGELAPESNILFGEGGAGTFSDGKLNTGIRDSRCGWVLERLVEFGAPDEVRYMARPHIGTDLLRGVVKNIRRRIIELGGEVRFESKLDGLVIDSAGRLRAVRVAAEAGEYELECDALILACGHSARDTYYMLNSCGVAMSPKPFSIGARIEHPQALINQSQYGAAARDPATLARLGAAEYRLSRQLANGRGVYTFCMCPGGSVVCSASEPGMLATNGMSLHARAGENANSALLVSVTPADFGSDAPLAGVEFQRRYERLAYQAGGGGYVAPAQRVEDFLRGRASTRFGDVKPSYRPGVRPADLAECLPGFAVESMRIALPQLGRLLRGFDMPDAVLTGVETRSSAPVRIERGDDGCASVAGLYPAGEGAGWAGGIMSAAVDGIRQAQQVLKAHAAQK</sequence>
<name>A0A9D1S4G7_9FIRM</name>
<protein>
    <recommendedName>
        <fullName evidence="1">FAD-dependent protein C-terminal domain-containing protein</fullName>
    </recommendedName>
</protein>
<gene>
    <name evidence="2" type="ORF">IAC59_02465</name>
</gene>
<dbReference type="Proteomes" id="UP000824123">
    <property type="component" value="Unassembled WGS sequence"/>
</dbReference>
<dbReference type="InterPro" id="IPR049516">
    <property type="entry name" value="FAD-depend_C"/>
</dbReference>
<evidence type="ECO:0000313" key="2">
    <source>
        <dbReference type="EMBL" id="HIU46103.1"/>
    </source>
</evidence>
<evidence type="ECO:0000259" key="1">
    <source>
        <dbReference type="Pfam" id="PF21688"/>
    </source>
</evidence>
<feature type="domain" description="FAD-dependent protein C-terminal" evidence="1">
    <location>
        <begin position="282"/>
        <end position="482"/>
    </location>
</feature>
<comment type="caution">
    <text evidence="2">The sequence shown here is derived from an EMBL/GenBank/DDBJ whole genome shotgun (WGS) entry which is preliminary data.</text>
</comment>
<dbReference type="PANTHER" id="PTHR42842:SF3">
    <property type="entry name" value="FAD_NAD(P)-BINDING OXIDOREDUCTASE FAMILY PROTEIN"/>
    <property type="match status" value="1"/>
</dbReference>
<dbReference type="SUPFAM" id="SSF51905">
    <property type="entry name" value="FAD/NAD(P)-binding domain"/>
    <property type="match status" value="1"/>
</dbReference>
<reference evidence="2" key="1">
    <citation type="submission" date="2020-10" db="EMBL/GenBank/DDBJ databases">
        <authorList>
            <person name="Gilroy R."/>
        </authorList>
    </citation>
    <scope>NUCLEOTIDE SEQUENCE</scope>
    <source>
        <strain evidence="2">ChiSxjej2B14-8506</strain>
    </source>
</reference>
<dbReference type="Pfam" id="PF21688">
    <property type="entry name" value="FAD-depend_C"/>
    <property type="match status" value="1"/>
</dbReference>
<dbReference type="PIRSF" id="PIRSF038984">
    <property type="entry name" value="FAD_binding_protein"/>
    <property type="match status" value="1"/>
</dbReference>
<dbReference type="AlphaFoldDB" id="A0A9D1S4G7"/>
<dbReference type="PANTHER" id="PTHR42842">
    <property type="entry name" value="FAD/NAD(P)-BINDING OXIDOREDUCTASE"/>
    <property type="match status" value="1"/>
</dbReference>
<accession>A0A9D1S4G7</accession>
<dbReference type="InterPro" id="IPR036188">
    <property type="entry name" value="FAD/NAD-bd_sf"/>
</dbReference>
<dbReference type="Gene3D" id="3.50.50.60">
    <property type="entry name" value="FAD/NAD(P)-binding domain"/>
    <property type="match status" value="2"/>
</dbReference>
<evidence type="ECO:0000313" key="3">
    <source>
        <dbReference type="Proteomes" id="UP000824123"/>
    </source>
</evidence>